<feature type="coiled-coil region" evidence="1">
    <location>
        <begin position="548"/>
        <end position="575"/>
    </location>
</feature>
<dbReference type="Gene3D" id="1.20.140.50">
    <property type="entry name" value="alix/aip1 like domains"/>
    <property type="match status" value="1"/>
</dbReference>
<dbReference type="InterPro" id="IPR025304">
    <property type="entry name" value="ALIX_V_dom"/>
</dbReference>
<keyword evidence="1" id="KW-0175">Coiled coil</keyword>
<feature type="compositionally biased region" description="Pro residues" evidence="2">
    <location>
        <begin position="739"/>
        <end position="759"/>
    </location>
</feature>
<evidence type="ECO:0000313" key="4">
    <source>
        <dbReference type="EMBL" id="KAI6655620.1"/>
    </source>
</evidence>
<feature type="compositionally biased region" description="Pro residues" evidence="2">
    <location>
        <begin position="796"/>
        <end position="812"/>
    </location>
</feature>
<protein>
    <submittedName>
        <fullName evidence="4">Programmed cell death 6-interacting protein-like</fullName>
    </submittedName>
</protein>
<dbReference type="GO" id="GO:0000281">
    <property type="term" value="P:mitotic cytokinesis"/>
    <property type="evidence" value="ECO:0007669"/>
    <property type="project" value="TreeGrafter"/>
</dbReference>
<dbReference type="InterPro" id="IPR004328">
    <property type="entry name" value="BRO1_dom"/>
</dbReference>
<dbReference type="Gene3D" id="1.25.40.280">
    <property type="entry name" value="alix/aip1 like domains"/>
    <property type="match status" value="1"/>
</dbReference>
<dbReference type="GO" id="GO:0005768">
    <property type="term" value="C:endosome"/>
    <property type="evidence" value="ECO:0007669"/>
    <property type="project" value="TreeGrafter"/>
</dbReference>
<reference evidence="4 5" key="1">
    <citation type="journal article" date="2023" name="BMC Biol.">
        <title>The compact genome of the sponge Oopsacas minuta (Hexactinellida) is lacking key metazoan core genes.</title>
        <authorList>
            <person name="Santini S."/>
            <person name="Schenkelaars Q."/>
            <person name="Jourda C."/>
            <person name="Duchesne M."/>
            <person name="Belahbib H."/>
            <person name="Rocher C."/>
            <person name="Selva M."/>
            <person name="Riesgo A."/>
            <person name="Vervoort M."/>
            <person name="Leys S.P."/>
            <person name="Kodjabachian L."/>
            <person name="Le Bivic A."/>
            <person name="Borchiellini C."/>
            <person name="Claverie J.M."/>
            <person name="Renard E."/>
        </authorList>
    </citation>
    <scope>NUCLEOTIDE SEQUENCE [LARGE SCALE GENOMIC DNA]</scope>
    <source>
        <strain evidence="4">SPO-2</strain>
    </source>
</reference>
<feature type="compositionally biased region" description="Pro residues" evidence="2">
    <location>
        <begin position="769"/>
        <end position="789"/>
    </location>
</feature>
<dbReference type="SMART" id="SM01041">
    <property type="entry name" value="BRO1"/>
    <property type="match status" value="1"/>
</dbReference>
<evidence type="ECO:0000313" key="5">
    <source>
        <dbReference type="Proteomes" id="UP001165289"/>
    </source>
</evidence>
<feature type="compositionally biased region" description="Low complexity" evidence="2">
    <location>
        <begin position="715"/>
        <end position="738"/>
    </location>
</feature>
<gene>
    <name evidence="4" type="ORF">LOD99_2118</name>
</gene>
<evidence type="ECO:0000256" key="1">
    <source>
        <dbReference type="SAM" id="Coils"/>
    </source>
</evidence>
<feature type="domain" description="BRO1" evidence="3">
    <location>
        <begin position="6"/>
        <end position="394"/>
    </location>
</feature>
<dbReference type="InterPro" id="IPR038499">
    <property type="entry name" value="BRO1_sf"/>
</dbReference>
<comment type="caution">
    <text evidence="4">The sequence shown here is derived from an EMBL/GenBank/DDBJ whole genome shotgun (WGS) entry which is preliminary data.</text>
</comment>
<dbReference type="Proteomes" id="UP001165289">
    <property type="component" value="Unassembled WGS sequence"/>
</dbReference>
<dbReference type="AlphaFoldDB" id="A0AAV7K3I3"/>
<evidence type="ECO:0000256" key="2">
    <source>
        <dbReference type="SAM" id="MobiDB-lite"/>
    </source>
</evidence>
<proteinExistence type="predicted"/>
<feature type="region of interest" description="Disordered" evidence="2">
    <location>
        <begin position="715"/>
        <end position="817"/>
    </location>
</feature>
<sequence>MATGFQFLSPILKKSTSVDFTSDFNKFIRNSYDEAPGKFKDAIKEFNQLREASCVLVPDKHEASLDVLLRYFDQLTVVDTKLPISESQIRIKFTWQDSFNIGGFLSGAKKHAAVDIAFERCCLLFNIGALQCQIAKAQNFDSDEGLKAACKHFQGAAGTFTRLRDDVYQHLSIAPTPDLGAESTTAMCNLMLAQAQEAFFLKATKDKMQEKIIAKLAHQASDLYADTLSSFQQGSVKAQWEKEWIPIVSAKQSLFLALAEESQAKVALENQNYGESISRLKKSVSCLEDAVKRSEGFYDIKGVLAKVKTKLEKELKDNKMIYSDPVPEYATIEPVGKAALAKPLPFNAPQSNFVDLFSQLMPLKVNEALLIYEQRKMGLVNSEIGRLRANTQELTTLLTSYNLPAALEDTSGTGAPPSVLDKSAEVRGKGGLVRLEEMILNLPELLIRNKEILDETVRVLNEEDREDGECRAKYGDRWTRMPSAQLTVNVRADISKYQGILSSATGADKVVNSKFQANREAIGILSQDQASVVASIPTSGAASRSGSSAQVVQNLKQLYEQSETLKAEREVIESSLRDNLPSPANKFLECLKTEGSVDEETISMTHLQETYSSLQQQVQESVTKGSALTEQIKQVNAQFVNECQQGDGAAAREKVLKDLQSGYEAFNELIGNLEEGAKFYGDLTNLLLKCQQRVGDLTFARRTEKDDLCKDLDKVLSSSKKPSGPGRPAAYVPAGATTAPPPQQMPMPPRAVAPPPQQPAPSSIVTPHPSNPTPYYPGYPVYGAPPPNYPYAQPQQGPPQPGVMPGQHPPQQPGAQPMPYYPMYGAYYPPYGYQPPPQ</sequence>
<name>A0AAV7K3I3_9METZ</name>
<accession>A0AAV7K3I3</accession>
<dbReference type="Gene3D" id="1.20.120.560">
    <property type="entry name" value="alix/aip1 in complex with the ypdl late domain"/>
    <property type="match status" value="1"/>
</dbReference>
<organism evidence="4 5">
    <name type="scientific">Oopsacas minuta</name>
    <dbReference type="NCBI Taxonomy" id="111878"/>
    <lineage>
        <taxon>Eukaryota</taxon>
        <taxon>Metazoa</taxon>
        <taxon>Porifera</taxon>
        <taxon>Hexactinellida</taxon>
        <taxon>Hexasterophora</taxon>
        <taxon>Lyssacinosida</taxon>
        <taxon>Leucopsacidae</taxon>
        <taxon>Oopsacas</taxon>
    </lineage>
</organism>
<dbReference type="EMBL" id="JAKMXF010000188">
    <property type="protein sequence ID" value="KAI6655620.1"/>
    <property type="molecule type" value="Genomic_DNA"/>
</dbReference>
<dbReference type="PANTHER" id="PTHR23030">
    <property type="entry name" value="PCD6 INTERACTING PROTEIN-RELATED"/>
    <property type="match status" value="1"/>
</dbReference>
<dbReference type="Pfam" id="PF13949">
    <property type="entry name" value="ALIX_LYPXL_bnd"/>
    <property type="match status" value="1"/>
</dbReference>
<dbReference type="PANTHER" id="PTHR23030:SF39">
    <property type="entry name" value="PROGRAMMED CELL DEATH 6-INTERACTING PROTEIN"/>
    <property type="match status" value="1"/>
</dbReference>
<keyword evidence="5" id="KW-1185">Reference proteome</keyword>
<evidence type="ECO:0000259" key="3">
    <source>
        <dbReference type="PROSITE" id="PS51180"/>
    </source>
</evidence>
<dbReference type="PROSITE" id="PS51180">
    <property type="entry name" value="BRO1"/>
    <property type="match status" value="1"/>
</dbReference>
<dbReference type="Pfam" id="PF03097">
    <property type="entry name" value="BRO1"/>
    <property type="match status" value="1"/>
</dbReference>